<dbReference type="PATRIC" id="fig|1246995.3.peg.5797"/>
<organism evidence="2 3">
    <name type="scientific">Actinoplanes friuliensis DSM 7358</name>
    <dbReference type="NCBI Taxonomy" id="1246995"/>
    <lineage>
        <taxon>Bacteria</taxon>
        <taxon>Bacillati</taxon>
        <taxon>Actinomycetota</taxon>
        <taxon>Actinomycetes</taxon>
        <taxon>Micromonosporales</taxon>
        <taxon>Micromonosporaceae</taxon>
        <taxon>Actinoplanes</taxon>
    </lineage>
</organism>
<dbReference type="eggNOG" id="ENOG5032206">
    <property type="taxonomic scope" value="Bacteria"/>
</dbReference>
<keyword evidence="1" id="KW-0732">Signal</keyword>
<evidence type="ECO:0000256" key="1">
    <source>
        <dbReference type="SAM" id="SignalP"/>
    </source>
</evidence>
<feature type="signal peptide" evidence="1">
    <location>
        <begin position="1"/>
        <end position="25"/>
    </location>
</feature>
<dbReference type="Proteomes" id="UP000017746">
    <property type="component" value="Chromosome"/>
</dbReference>
<evidence type="ECO:0008006" key="4">
    <source>
        <dbReference type="Google" id="ProtNLM"/>
    </source>
</evidence>
<dbReference type="AlphaFoldDB" id="U5W4B3"/>
<dbReference type="STRING" id="1246995.AFR_28590"/>
<dbReference type="HOGENOM" id="CLU_1465262_0_0_11"/>
<dbReference type="KEGG" id="afs:AFR_28590"/>
<sequence length="184" mass="19850">MRTPIIAVAGLSLALLTGCSGSPEAEEAPKVVSLQAPSASAAPKAPAAPVIRPDTTALEVRQMQQPWMKCLRENDVPIKTREGLLDIDARGSGKLNGRIMATSDQKVVKACGKLMPVYAPELDEDKNPYWADDNDNYHECLVEAGVPLVKKDGKWWPGPGWGEMEPNEPLELSCQAKAFDGKKG</sequence>
<reference evidence="2 3" key="1">
    <citation type="journal article" date="2014" name="J. Biotechnol.">
        <title>Complete genome sequence of the actinobacterium Actinoplanes friuliensis HAG 010964, producer of the lipopeptide antibiotic friulimycin.</title>
        <authorList>
            <person name="Ruckert C."/>
            <person name="Szczepanowski R."/>
            <person name="Albersmeier A."/>
            <person name="Goesmann A."/>
            <person name="Fischer N."/>
            <person name="Steinkamper A."/>
            <person name="Puhler A."/>
            <person name="Biener R."/>
            <person name="Schwartz D."/>
            <person name="Kalinowski J."/>
        </authorList>
    </citation>
    <scope>NUCLEOTIDE SEQUENCE [LARGE SCALE GENOMIC DNA]</scope>
    <source>
        <strain evidence="2 3">DSM 7358</strain>
    </source>
</reference>
<evidence type="ECO:0000313" key="2">
    <source>
        <dbReference type="EMBL" id="AGZ43979.1"/>
    </source>
</evidence>
<evidence type="ECO:0000313" key="3">
    <source>
        <dbReference type="Proteomes" id="UP000017746"/>
    </source>
</evidence>
<protein>
    <recommendedName>
        <fullName evidence="4">Lipoprotein</fullName>
    </recommendedName>
</protein>
<keyword evidence="3" id="KW-1185">Reference proteome</keyword>
<feature type="chain" id="PRO_5004666068" description="Lipoprotein" evidence="1">
    <location>
        <begin position="26"/>
        <end position="184"/>
    </location>
</feature>
<dbReference type="RefSeq" id="WP_023560316.1">
    <property type="nucleotide sequence ID" value="NC_022657.1"/>
</dbReference>
<gene>
    <name evidence="2" type="ORF">AFR_28590</name>
</gene>
<name>U5W4B3_9ACTN</name>
<dbReference type="OrthoDB" id="3401652at2"/>
<proteinExistence type="predicted"/>
<dbReference type="PROSITE" id="PS51257">
    <property type="entry name" value="PROKAR_LIPOPROTEIN"/>
    <property type="match status" value="1"/>
</dbReference>
<dbReference type="EMBL" id="CP006272">
    <property type="protein sequence ID" value="AGZ43979.1"/>
    <property type="molecule type" value="Genomic_DNA"/>
</dbReference>
<accession>U5W4B3</accession>